<feature type="transmembrane region" description="Helical" evidence="1">
    <location>
        <begin position="544"/>
        <end position="563"/>
    </location>
</feature>
<dbReference type="SUPFAM" id="SSF51445">
    <property type="entry name" value="(Trans)glycosidases"/>
    <property type="match status" value="1"/>
</dbReference>
<keyword evidence="1" id="KW-0812">Transmembrane</keyword>
<dbReference type="InterPro" id="IPR017853">
    <property type="entry name" value="GH"/>
</dbReference>
<proteinExistence type="predicted"/>
<evidence type="ECO:0000313" key="3">
    <source>
        <dbReference type="Proteomes" id="UP000199608"/>
    </source>
</evidence>
<dbReference type="Gene3D" id="3.20.20.80">
    <property type="entry name" value="Glycosidases"/>
    <property type="match status" value="1"/>
</dbReference>
<accession>A0A1H2JQN6</accession>
<evidence type="ECO:0008006" key="4">
    <source>
        <dbReference type="Google" id="ProtNLM"/>
    </source>
</evidence>
<feature type="transmembrane region" description="Helical" evidence="1">
    <location>
        <begin position="610"/>
        <end position="628"/>
    </location>
</feature>
<dbReference type="RefSeq" id="WP_092237585.1">
    <property type="nucleotide sequence ID" value="NZ_FNLL01000014.1"/>
</dbReference>
<dbReference type="EMBL" id="FNLL01000014">
    <property type="protein sequence ID" value="SDU58441.1"/>
    <property type="molecule type" value="Genomic_DNA"/>
</dbReference>
<name>A0A1H2JQN6_9BACT</name>
<gene>
    <name evidence="2" type="ORF">SAMN04487931_11428</name>
</gene>
<keyword evidence="1" id="KW-1133">Transmembrane helix</keyword>
<dbReference type="Proteomes" id="UP000199608">
    <property type="component" value="Unassembled WGS sequence"/>
</dbReference>
<organism evidence="2 3">
    <name type="scientific">Desulfobacula phenolica</name>
    <dbReference type="NCBI Taxonomy" id="90732"/>
    <lineage>
        <taxon>Bacteria</taxon>
        <taxon>Pseudomonadati</taxon>
        <taxon>Thermodesulfobacteriota</taxon>
        <taxon>Desulfobacteria</taxon>
        <taxon>Desulfobacterales</taxon>
        <taxon>Desulfobacteraceae</taxon>
        <taxon>Desulfobacula</taxon>
    </lineage>
</organism>
<evidence type="ECO:0000256" key="1">
    <source>
        <dbReference type="SAM" id="Phobius"/>
    </source>
</evidence>
<keyword evidence="1" id="KW-0472">Membrane</keyword>
<sequence>MMIPSILKKIERCGVCVSLFSILIFLTVGIGVVCVCQAAQTDCDQLLIDCDRLLSEEGSKDFDSQMIKTLQITLDKKGYDPCKIDGKLGDLTKDALQRYCDDPDETKNEPGMYYLLNEQDIKDLEELEIQNDIIEQLKAIKDVEYANKNLLLNALQEKIDVSCEYRELIAEKTKKKYAFDETKSIKWNNGTCGCVLDDLSGIIYGFYPFWMAGEEQQLDFGVLSRIGYYALTFNDKGDIKERLHLEPAQAQFVHKAHKHRTKVDVVIQKDDWEKWTELNSQEKSQLFDNLITNIVKLVNTKLTHTFSKIKPYVSFGSSPTPTIVDGVTLYFKGYPGYKHDDHDWQLFIKFIKKLKAEFKKMRQDYHLNIMLSLYDIKYDCNNGFYDFGILDEFVPDQKKEENDYNDQNDVDHFLVFIGANTKNTKKTLRENIESSFTGMKRRNMLRKTIPIIKHTGDNEQQFIDDILYMEDNFGGIGLWTLPVSEGSGVELMTCVKEILPWNKIQDENKDILADVVNADLTKFYRKDGAKPISGYQNFVSLHRWGFRILFNLLLAIFMLYALFRAFSCRLRVLSVNFFWWFMSVCFLFVWVFFSLLYFDPSWKKLAEGNLILFLLIFVIVGIAILGYVKKIKQGEIP</sequence>
<keyword evidence="3" id="KW-1185">Reference proteome</keyword>
<dbReference type="AlphaFoldDB" id="A0A1H2JQN6"/>
<reference evidence="3" key="1">
    <citation type="submission" date="2016-10" db="EMBL/GenBank/DDBJ databases">
        <authorList>
            <person name="Varghese N."/>
            <person name="Submissions S."/>
        </authorList>
    </citation>
    <scope>NUCLEOTIDE SEQUENCE [LARGE SCALE GENOMIC DNA]</scope>
    <source>
        <strain evidence="3">DSM 3384</strain>
    </source>
</reference>
<evidence type="ECO:0000313" key="2">
    <source>
        <dbReference type="EMBL" id="SDU58441.1"/>
    </source>
</evidence>
<protein>
    <recommendedName>
        <fullName evidence="4">Peptidoglycan binding domain-containing protein</fullName>
    </recommendedName>
</protein>
<feature type="transmembrane region" description="Helical" evidence="1">
    <location>
        <begin position="575"/>
        <end position="598"/>
    </location>
</feature>